<proteinExistence type="predicted"/>
<keyword evidence="2" id="KW-1185">Reference proteome</keyword>
<dbReference type="PROSITE" id="PS51257">
    <property type="entry name" value="PROKAR_LIPOPROTEIN"/>
    <property type="match status" value="1"/>
</dbReference>
<dbReference type="STRING" id="1547922.ISF6_0267"/>
<sequence length="172" mass="19689">MRDPMAREISNIVQNPWLIGCDSDANLAEAHLPAALARLHDPASYDYVLNWFDREFLPAAGVNVFRLPFDQSAGVWVHALRPRSGQEQVILMQIEALDRLDATWWEQRIGFGFTLERSNELSDRPAAAQAFSKAMKAAFKPSRELLDHVYGSRLMRHFYGPEQCAAFRARWE</sequence>
<dbReference type="EMBL" id="BBYR01000108">
    <property type="protein sequence ID" value="GAP38954.1"/>
    <property type="molecule type" value="Genomic_DNA"/>
</dbReference>
<dbReference type="AlphaFoldDB" id="A0A0K8P8W5"/>
<comment type="caution">
    <text evidence="1">The sequence shown here is derived from an EMBL/GenBank/DDBJ whole genome shotgun (WGS) entry which is preliminary data.</text>
</comment>
<reference evidence="1 2" key="2">
    <citation type="journal article" date="2016" name="Science">
        <title>A bacterium that degrades and assimilates poly(ethylene terephthalate).</title>
        <authorList>
            <person name="Yoshida S."/>
            <person name="Hiraga K."/>
            <person name="Takehana T."/>
            <person name="Taniguchi I."/>
            <person name="Yamaji H."/>
            <person name="Maeda Y."/>
            <person name="Toyohara K."/>
            <person name="Miyamoto K."/>
            <person name="Kimura Y."/>
            <person name="Oda K."/>
        </authorList>
    </citation>
    <scope>NUCLEOTIDE SEQUENCE [LARGE SCALE GENOMIC DNA]</scope>
    <source>
        <strain evidence="2">NBRC 110686 / TISTR 2288 / 201-F6</strain>
    </source>
</reference>
<name>A0A0K8P8W5_PISS1</name>
<evidence type="ECO:0000313" key="1">
    <source>
        <dbReference type="EMBL" id="GAP38954.1"/>
    </source>
</evidence>
<organism evidence="1 2">
    <name type="scientific">Piscinibacter sakaiensis</name>
    <name type="common">Ideonella sakaiensis</name>
    <dbReference type="NCBI Taxonomy" id="1547922"/>
    <lineage>
        <taxon>Bacteria</taxon>
        <taxon>Pseudomonadati</taxon>
        <taxon>Pseudomonadota</taxon>
        <taxon>Betaproteobacteria</taxon>
        <taxon>Burkholderiales</taxon>
        <taxon>Sphaerotilaceae</taxon>
        <taxon>Piscinibacter</taxon>
    </lineage>
</organism>
<gene>
    <name evidence="1" type="ORF">ISF6_0267</name>
</gene>
<accession>A0A0K8P8W5</accession>
<reference evidence="2" key="1">
    <citation type="submission" date="2015-07" db="EMBL/GenBank/DDBJ databases">
        <title>Discovery of a poly(ethylene terephthalate assimilation.</title>
        <authorList>
            <person name="Yoshida S."/>
            <person name="Hiraga K."/>
            <person name="Takehana T."/>
            <person name="Taniguchi I."/>
            <person name="Yamaji H."/>
            <person name="Maeda Y."/>
            <person name="Toyohara K."/>
            <person name="Miyamoto K."/>
            <person name="Kimura Y."/>
            <person name="Oda K."/>
        </authorList>
    </citation>
    <scope>NUCLEOTIDE SEQUENCE [LARGE SCALE GENOMIC DNA]</scope>
    <source>
        <strain evidence="2">NBRC 110686 / TISTR 2288 / 201-F6</strain>
    </source>
</reference>
<dbReference type="Proteomes" id="UP000037660">
    <property type="component" value="Unassembled WGS sequence"/>
</dbReference>
<protein>
    <submittedName>
        <fullName evidence="1">Uncharacterized protein</fullName>
    </submittedName>
</protein>
<evidence type="ECO:0000313" key="2">
    <source>
        <dbReference type="Proteomes" id="UP000037660"/>
    </source>
</evidence>